<dbReference type="EMBL" id="CALNXJ010000008">
    <property type="protein sequence ID" value="CAH3045374.1"/>
    <property type="molecule type" value="Genomic_DNA"/>
</dbReference>
<proteinExistence type="predicted"/>
<dbReference type="PROSITE" id="PS50835">
    <property type="entry name" value="IG_LIKE"/>
    <property type="match status" value="1"/>
</dbReference>
<feature type="compositionally biased region" description="Polar residues" evidence="1">
    <location>
        <begin position="148"/>
        <end position="161"/>
    </location>
</feature>
<keyword evidence="5" id="KW-1185">Reference proteome</keyword>
<evidence type="ECO:0000313" key="5">
    <source>
        <dbReference type="Proteomes" id="UP001159428"/>
    </source>
</evidence>
<dbReference type="SMART" id="SM00409">
    <property type="entry name" value="IG"/>
    <property type="match status" value="1"/>
</dbReference>
<dbReference type="InterPro" id="IPR011029">
    <property type="entry name" value="DEATH-like_dom_sf"/>
</dbReference>
<accession>A0AAU9W3Y2</accession>
<sequence>MTATSRIVPHDTTKGSSQNTITIIFGVLAFIFAFAVLIVGFLCWRIRRKATQSMRGVNDNITCEGELGSNPFRLSLLSPGLVPVHHLFLSSFTRPNDCFRSKRSIVRITYRPIQGPTQGPIQGSTQGPTQSHSSAEVQLPLASPKVTELQTNSGYATSSPEGSPYPTDDELVDQLSELKDGSRKKRNLKRTNSKEAQASKDSASESFLGSREKDSDENEGQDKTGILTKPFKVVVQPRHQEQKEGSQVKFECNISGETEVRYQWFKDDSTIQGQRNSSLVLDPVKVEDFGNYKCEVKYDDGDGEKCVTSLPAELDVIPSDGMKLKCLTNVDSNIQEKVGNLLTKKKPGIRTWKQLAIKYAMEDHLIVSLENSQETAGREVIEFLAKSYPKLTVYEVCKELKEKDIRRLDIVEVLLAHLSAPISGGDVRL</sequence>
<name>A0AAU9W3Y2_9CNID</name>
<evidence type="ECO:0000259" key="3">
    <source>
        <dbReference type="PROSITE" id="PS50835"/>
    </source>
</evidence>
<feature type="compositionally biased region" description="Basic residues" evidence="1">
    <location>
        <begin position="182"/>
        <end position="191"/>
    </location>
</feature>
<feature type="transmembrane region" description="Helical" evidence="2">
    <location>
        <begin position="20"/>
        <end position="44"/>
    </location>
</feature>
<dbReference type="SMART" id="SM00408">
    <property type="entry name" value="IGc2"/>
    <property type="match status" value="1"/>
</dbReference>
<feature type="domain" description="Ig-like" evidence="3">
    <location>
        <begin position="230"/>
        <end position="308"/>
    </location>
</feature>
<gene>
    <name evidence="4" type="ORF">PMEA_00033521</name>
</gene>
<dbReference type="AlphaFoldDB" id="A0AAU9W3Y2"/>
<evidence type="ECO:0000256" key="1">
    <source>
        <dbReference type="SAM" id="MobiDB-lite"/>
    </source>
</evidence>
<keyword evidence="2" id="KW-1133">Transmembrane helix</keyword>
<feature type="compositionally biased region" description="Polar residues" evidence="1">
    <location>
        <begin position="194"/>
        <end position="207"/>
    </location>
</feature>
<dbReference type="CDD" id="cd00096">
    <property type="entry name" value="Ig"/>
    <property type="match status" value="1"/>
</dbReference>
<dbReference type="InterPro" id="IPR007110">
    <property type="entry name" value="Ig-like_dom"/>
</dbReference>
<comment type="caution">
    <text evidence="4">The sequence shown here is derived from an EMBL/GenBank/DDBJ whole genome shotgun (WGS) entry which is preliminary data.</text>
</comment>
<keyword evidence="2" id="KW-0812">Transmembrane</keyword>
<dbReference type="InterPro" id="IPR036179">
    <property type="entry name" value="Ig-like_dom_sf"/>
</dbReference>
<dbReference type="InterPro" id="IPR013783">
    <property type="entry name" value="Ig-like_fold"/>
</dbReference>
<dbReference type="Proteomes" id="UP001159428">
    <property type="component" value="Unassembled WGS sequence"/>
</dbReference>
<dbReference type="SUPFAM" id="SSF48726">
    <property type="entry name" value="Immunoglobulin"/>
    <property type="match status" value="1"/>
</dbReference>
<feature type="region of interest" description="Disordered" evidence="1">
    <location>
        <begin position="110"/>
        <end position="230"/>
    </location>
</feature>
<dbReference type="Gene3D" id="2.60.40.10">
    <property type="entry name" value="Immunoglobulins"/>
    <property type="match status" value="1"/>
</dbReference>
<dbReference type="Gene3D" id="1.10.533.10">
    <property type="entry name" value="Death Domain, Fas"/>
    <property type="match status" value="1"/>
</dbReference>
<dbReference type="Pfam" id="PF13927">
    <property type="entry name" value="Ig_3"/>
    <property type="match status" value="1"/>
</dbReference>
<evidence type="ECO:0000256" key="2">
    <source>
        <dbReference type="SAM" id="Phobius"/>
    </source>
</evidence>
<feature type="compositionally biased region" description="Polar residues" evidence="1">
    <location>
        <begin position="115"/>
        <end position="136"/>
    </location>
</feature>
<reference evidence="4 5" key="1">
    <citation type="submission" date="2022-05" db="EMBL/GenBank/DDBJ databases">
        <authorList>
            <consortium name="Genoscope - CEA"/>
            <person name="William W."/>
        </authorList>
    </citation>
    <scope>NUCLEOTIDE SEQUENCE [LARGE SCALE GENOMIC DNA]</scope>
</reference>
<protein>
    <recommendedName>
        <fullName evidence="3">Ig-like domain-containing protein</fullName>
    </recommendedName>
</protein>
<evidence type="ECO:0000313" key="4">
    <source>
        <dbReference type="EMBL" id="CAH3045374.1"/>
    </source>
</evidence>
<organism evidence="4 5">
    <name type="scientific">Pocillopora meandrina</name>
    <dbReference type="NCBI Taxonomy" id="46732"/>
    <lineage>
        <taxon>Eukaryota</taxon>
        <taxon>Metazoa</taxon>
        <taxon>Cnidaria</taxon>
        <taxon>Anthozoa</taxon>
        <taxon>Hexacorallia</taxon>
        <taxon>Scleractinia</taxon>
        <taxon>Astrocoeniina</taxon>
        <taxon>Pocilloporidae</taxon>
        <taxon>Pocillopora</taxon>
    </lineage>
</organism>
<dbReference type="InterPro" id="IPR003599">
    <property type="entry name" value="Ig_sub"/>
</dbReference>
<keyword evidence="2" id="KW-0472">Membrane</keyword>
<dbReference type="InterPro" id="IPR003598">
    <property type="entry name" value="Ig_sub2"/>
</dbReference>